<dbReference type="PANTHER" id="PTHR43739:SF2">
    <property type="entry name" value="OLIGOXYLOGLUCAN-REDUCING END-SPECIFIC XYLOGLUCANASE-RELATED"/>
    <property type="match status" value="1"/>
</dbReference>
<evidence type="ECO:0000256" key="4">
    <source>
        <dbReference type="ARBA" id="ARBA00023295"/>
    </source>
</evidence>
<dbReference type="SUPFAM" id="SSF110296">
    <property type="entry name" value="Oligoxyloglucan reducing end-specific cellobiohydrolase"/>
    <property type="match status" value="2"/>
</dbReference>
<dbReference type="PANTHER" id="PTHR43739">
    <property type="entry name" value="XYLOGLUCANASE (EUROFUNG)"/>
    <property type="match status" value="1"/>
</dbReference>
<evidence type="ECO:0000256" key="2">
    <source>
        <dbReference type="ARBA" id="ARBA00022801"/>
    </source>
</evidence>
<dbReference type="GO" id="GO:0000272">
    <property type="term" value="P:polysaccharide catabolic process"/>
    <property type="evidence" value="ECO:0007669"/>
    <property type="project" value="UniProtKB-KW"/>
</dbReference>
<proteinExistence type="inferred from homology"/>
<keyword evidence="2" id="KW-0378">Hydrolase</keyword>
<dbReference type="Gene3D" id="2.130.10.10">
    <property type="entry name" value="YVTN repeat-like/Quinoprotein amine dehydrogenase"/>
    <property type="match status" value="2"/>
</dbReference>
<evidence type="ECO:0000256" key="1">
    <source>
        <dbReference type="ARBA" id="ARBA00022729"/>
    </source>
</evidence>
<keyword evidence="1 7" id="KW-0732">Signal</keyword>
<gene>
    <name evidence="8" type="ORF">Clacol_008516</name>
</gene>
<keyword evidence="5" id="KW-0624">Polysaccharide degradation</keyword>
<sequence>MFGAFAGFVSLALLLPSVSGTIGTQSLTWQNVRIGGGGGFVPNIVFNPSQKGLAFARTDIGGAYRLNSDDTWTPLTDFANDTTWDYWGIDALATDPVNPNNLYLAVGAYTNSWDPNNGTILKSTNMGNNFSSYPLPFKVGGNMPGRGMGERLAIDPNNNNILFFGARSGHGLYKSTNAGETWSKVTSFPSVGTYVPDPTDTTGYNSDIIGLSWVAFDSTSKTSSGSSRIFVGVANMGSNNVFVTNDGGSTWSAVAGQNNTFIPHKGVFSRAEKSLYVSYANGAGPYDGTLDVTSGTWKDITPAAAVSDLYYGFGGLAIDAQKPGTVMVAALNEWQVALMWPGSYLLLFWFIRVFDHAVKDANIFRSLDGGNTWTTIWEWADYPVINRELPPIYICVAEDPLGDTDVSEKLVGWMIEGLSIDPFDSNHWLYGTGETIMGGHDLLKWDTVQNVTLESLATGIEETSVEGLIAPPVGGPLLSVVGDIGGFLHTNLNTAPATAFQTPDYGTTTDIDFAGGNPLIIVRAGGVSGSTDPQIALSRDGGNTWYALYAAALGTYGGKVAISADSNTILWVPSSPSTNVMISQYSSSFTNITSLPAGSAIAADKVNATVLYAASGSKLYITTNSGSTWSTTSASLTGSAVKIAVNPNVAGELWVSTSTGIFHSTNYGKTATALPSVTNAWNMALGAPATSGGTPALYAAATIENKNALWHTDNNGADWYQINDAAHGFGSADSLILAADPHTYKRVYVGTNGRGIFYSTA</sequence>
<reference evidence="8" key="1">
    <citation type="submission" date="2021-10" db="EMBL/GenBank/DDBJ databases">
        <title>De novo Genome Assembly of Clathrus columnatus (Basidiomycota, Fungi) Using Illumina and Nanopore Sequence Data.</title>
        <authorList>
            <person name="Ogiso-Tanaka E."/>
            <person name="Itagaki H."/>
            <person name="Hosoya T."/>
            <person name="Hosaka K."/>
        </authorList>
    </citation>
    <scope>NUCLEOTIDE SEQUENCE</scope>
    <source>
        <strain evidence="8">MO-923</strain>
    </source>
</reference>
<evidence type="ECO:0000313" key="9">
    <source>
        <dbReference type="Proteomes" id="UP001050691"/>
    </source>
</evidence>
<keyword evidence="4" id="KW-0326">Glycosidase</keyword>
<accession>A0AAV5AHY8</accession>
<dbReference type="EMBL" id="BPWL01000009">
    <property type="protein sequence ID" value="GJJ14252.1"/>
    <property type="molecule type" value="Genomic_DNA"/>
</dbReference>
<dbReference type="InterPro" id="IPR015943">
    <property type="entry name" value="WD40/YVTN_repeat-like_dom_sf"/>
</dbReference>
<evidence type="ECO:0000256" key="7">
    <source>
        <dbReference type="SAM" id="SignalP"/>
    </source>
</evidence>
<protein>
    <recommendedName>
        <fullName evidence="10">Glycoside hydrolase family 74 protein</fullName>
    </recommendedName>
</protein>
<keyword evidence="9" id="KW-1185">Reference proteome</keyword>
<organism evidence="8 9">
    <name type="scientific">Clathrus columnatus</name>
    <dbReference type="NCBI Taxonomy" id="1419009"/>
    <lineage>
        <taxon>Eukaryota</taxon>
        <taxon>Fungi</taxon>
        <taxon>Dikarya</taxon>
        <taxon>Basidiomycota</taxon>
        <taxon>Agaricomycotina</taxon>
        <taxon>Agaricomycetes</taxon>
        <taxon>Phallomycetidae</taxon>
        <taxon>Phallales</taxon>
        <taxon>Clathraceae</taxon>
        <taxon>Clathrus</taxon>
    </lineage>
</organism>
<keyword evidence="3" id="KW-0119">Carbohydrate metabolism</keyword>
<feature type="signal peptide" evidence="7">
    <location>
        <begin position="1"/>
        <end position="20"/>
    </location>
</feature>
<comment type="caution">
    <text evidence="8">The sequence shown here is derived from an EMBL/GenBank/DDBJ whole genome shotgun (WGS) entry which is preliminary data.</text>
</comment>
<name>A0AAV5AHY8_9AGAM</name>
<dbReference type="AlphaFoldDB" id="A0AAV5AHY8"/>
<dbReference type="GO" id="GO:0016798">
    <property type="term" value="F:hydrolase activity, acting on glycosyl bonds"/>
    <property type="evidence" value="ECO:0007669"/>
    <property type="project" value="UniProtKB-KW"/>
</dbReference>
<evidence type="ECO:0000256" key="6">
    <source>
        <dbReference type="ARBA" id="ARBA00037986"/>
    </source>
</evidence>
<dbReference type="Proteomes" id="UP001050691">
    <property type="component" value="Unassembled WGS sequence"/>
</dbReference>
<evidence type="ECO:0000256" key="3">
    <source>
        <dbReference type="ARBA" id="ARBA00023277"/>
    </source>
</evidence>
<comment type="similarity">
    <text evidence="6">Belongs to the glycosyl hydrolase 74 family.</text>
</comment>
<evidence type="ECO:0008006" key="10">
    <source>
        <dbReference type="Google" id="ProtNLM"/>
    </source>
</evidence>
<evidence type="ECO:0000313" key="8">
    <source>
        <dbReference type="EMBL" id="GJJ14252.1"/>
    </source>
</evidence>
<feature type="chain" id="PRO_5044000022" description="Glycoside hydrolase family 74 protein" evidence="7">
    <location>
        <begin position="21"/>
        <end position="761"/>
    </location>
</feature>
<dbReference type="GO" id="GO:0010411">
    <property type="term" value="P:xyloglucan metabolic process"/>
    <property type="evidence" value="ECO:0007669"/>
    <property type="project" value="TreeGrafter"/>
</dbReference>
<evidence type="ECO:0000256" key="5">
    <source>
        <dbReference type="ARBA" id="ARBA00023326"/>
    </source>
</evidence>
<dbReference type="InterPro" id="IPR052025">
    <property type="entry name" value="Xyloglucanase_GH74"/>
</dbReference>